<evidence type="ECO:0000313" key="2">
    <source>
        <dbReference type="Proteomes" id="UP000601435"/>
    </source>
</evidence>
<protein>
    <submittedName>
        <fullName evidence="1">Uncharacterized protein</fullName>
    </submittedName>
</protein>
<accession>A0A813A3N8</accession>
<name>A0A813A3N8_9DINO</name>
<sequence>APGCFWLAQTAYAEETPKIPQTQLPGKASESGSLKAKLWDEIVEERQKVANQKLQEALEVDNGQAQDAQAARGAKKNKVVRAGSKHMLMLPEVIDIECRQHGLKVLLEGINTQVIWMHFTEDNINWLKNEVGAEIFEREYISMLQVESFLFKKSKKWRWLLGPPDGPFARLRWTKEGWHIDSLVPMEESLSLWFNGAADSMEPPTKGWKFWCKGNYKKSCISFEEVKDSKKIHMVEATKPNEPEHPPSWARAPALLVPLMAFPMTVLAL</sequence>
<proteinExistence type="predicted"/>
<keyword evidence="2" id="KW-1185">Reference proteome</keyword>
<dbReference type="AlphaFoldDB" id="A0A813A3N8"/>
<dbReference type="EMBL" id="CAJNJA010054518">
    <property type="protein sequence ID" value="CAE7853586.1"/>
    <property type="molecule type" value="Genomic_DNA"/>
</dbReference>
<dbReference type="OrthoDB" id="430946at2759"/>
<reference evidence="1" key="1">
    <citation type="submission" date="2021-02" db="EMBL/GenBank/DDBJ databases">
        <authorList>
            <person name="Dougan E. K."/>
            <person name="Rhodes N."/>
            <person name="Thang M."/>
            <person name="Chan C."/>
        </authorList>
    </citation>
    <scope>NUCLEOTIDE SEQUENCE</scope>
</reference>
<feature type="non-terminal residue" evidence="1">
    <location>
        <position position="269"/>
    </location>
</feature>
<organism evidence="1 2">
    <name type="scientific">Symbiodinium necroappetens</name>
    <dbReference type="NCBI Taxonomy" id="1628268"/>
    <lineage>
        <taxon>Eukaryota</taxon>
        <taxon>Sar</taxon>
        <taxon>Alveolata</taxon>
        <taxon>Dinophyceae</taxon>
        <taxon>Suessiales</taxon>
        <taxon>Symbiodiniaceae</taxon>
        <taxon>Symbiodinium</taxon>
    </lineage>
</organism>
<evidence type="ECO:0000313" key="1">
    <source>
        <dbReference type="EMBL" id="CAE7853586.1"/>
    </source>
</evidence>
<dbReference type="Proteomes" id="UP000601435">
    <property type="component" value="Unassembled WGS sequence"/>
</dbReference>
<comment type="caution">
    <text evidence="1">The sequence shown here is derived from an EMBL/GenBank/DDBJ whole genome shotgun (WGS) entry which is preliminary data.</text>
</comment>
<gene>
    <name evidence="1" type="ORF">SNEC2469_LOCUS26620</name>
</gene>